<dbReference type="RefSeq" id="WP_369704021.1">
    <property type="nucleotide sequence ID" value="NZ_JBGEWD010000006.1"/>
</dbReference>
<comment type="caution">
    <text evidence="3">The sequence shown here is derived from an EMBL/GenBank/DDBJ whole genome shotgun (WGS) entry which is preliminary data.</text>
</comment>
<dbReference type="EMBL" id="JBGEWD010000006">
    <property type="protein sequence ID" value="MEY8000134.1"/>
    <property type="molecule type" value="Genomic_DNA"/>
</dbReference>
<dbReference type="InterPro" id="IPR014729">
    <property type="entry name" value="Rossmann-like_a/b/a_fold"/>
</dbReference>
<evidence type="ECO:0000259" key="2">
    <source>
        <dbReference type="SMART" id="SM00893"/>
    </source>
</evidence>
<dbReference type="InterPro" id="IPR033948">
    <property type="entry name" value="ETF_beta_N"/>
</dbReference>
<organism evidence="3 4">
    <name type="scientific">Clostridium moutaii</name>
    <dbReference type="NCBI Taxonomy" id="3240932"/>
    <lineage>
        <taxon>Bacteria</taxon>
        <taxon>Bacillati</taxon>
        <taxon>Bacillota</taxon>
        <taxon>Clostridia</taxon>
        <taxon>Eubacteriales</taxon>
        <taxon>Clostridiaceae</taxon>
        <taxon>Clostridium</taxon>
    </lineage>
</organism>
<dbReference type="PANTHER" id="PTHR21294">
    <property type="entry name" value="ELECTRON TRANSFER FLAVOPROTEIN BETA-SUBUNIT"/>
    <property type="match status" value="1"/>
</dbReference>
<dbReference type="Proteomes" id="UP001564657">
    <property type="component" value="Unassembled WGS sequence"/>
</dbReference>
<evidence type="ECO:0000313" key="4">
    <source>
        <dbReference type="Proteomes" id="UP001564657"/>
    </source>
</evidence>
<dbReference type="CDD" id="cd01714">
    <property type="entry name" value="ETF_beta"/>
    <property type="match status" value="1"/>
</dbReference>
<protein>
    <recommendedName>
        <fullName evidence="1">Electron transfer flavoprotein small subunit</fullName>
    </recommendedName>
</protein>
<reference evidence="3 4" key="1">
    <citation type="submission" date="2024-08" db="EMBL/GenBank/DDBJ databases">
        <title>Clostridium lapicellarii sp. nov., and Clostridium renhuaiense sp. nov., two species isolated from the mud in a fermentation cellar used for producing sauce-flavour Chinese liquors.</title>
        <authorList>
            <person name="Yang F."/>
            <person name="Wang H."/>
            <person name="Chen L.Q."/>
            <person name="Zhou N."/>
            <person name="Lu J.J."/>
            <person name="Pu X.X."/>
            <person name="Wan B."/>
            <person name="Wang L."/>
            <person name="Liu S.J."/>
        </authorList>
    </citation>
    <scope>NUCLEOTIDE SEQUENCE [LARGE SCALE GENOMIC DNA]</scope>
    <source>
        <strain evidence="3 4">MT-5</strain>
    </source>
</reference>
<accession>A0ABV4BMZ4</accession>
<dbReference type="Gene3D" id="3.40.50.620">
    <property type="entry name" value="HUPs"/>
    <property type="match status" value="1"/>
</dbReference>
<dbReference type="InterPro" id="IPR014730">
    <property type="entry name" value="ETF_a/b_N"/>
</dbReference>
<dbReference type="InterPro" id="IPR012255">
    <property type="entry name" value="ETF_b"/>
</dbReference>
<gene>
    <name evidence="3" type="ORF">AB8U03_07965</name>
</gene>
<evidence type="ECO:0000256" key="1">
    <source>
        <dbReference type="ARBA" id="ARBA00042002"/>
    </source>
</evidence>
<evidence type="ECO:0000313" key="3">
    <source>
        <dbReference type="EMBL" id="MEY8000134.1"/>
    </source>
</evidence>
<name>A0ABV4BMZ4_9CLOT</name>
<feature type="domain" description="Electron transfer flavoprotein alpha/beta-subunit N-terminal" evidence="2">
    <location>
        <begin position="25"/>
        <end position="216"/>
    </location>
</feature>
<dbReference type="SMART" id="SM00893">
    <property type="entry name" value="ETF"/>
    <property type="match status" value="1"/>
</dbReference>
<keyword evidence="4" id="KW-1185">Reference proteome</keyword>
<dbReference type="SUPFAM" id="SSF52402">
    <property type="entry name" value="Adenine nucleotide alpha hydrolases-like"/>
    <property type="match status" value="1"/>
</dbReference>
<dbReference type="PANTHER" id="PTHR21294:SF17">
    <property type="entry name" value="PROTEIN FIXA"/>
    <property type="match status" value="1"/>
</dbReference>
<proteinExistence type="predicted"/>
<sequence>MIRLNILVCVKQVPSTTEIKLDPETHTIIRDRNDNIINPFDTYAIEEALRLKEKYGGKITAISMGIPKVADMLREIIGLGVDEAVLLSDRKFAGSDTLATAYALEKAIKKVENYDLIICGKQATDGDTAQVGPNLAEKLGIPHTTYVSRIDSVENGKIKCRRNADEGYVMVELELPALITVVKEINVPRLSTIAGLRRSIDAKIPMWNSSDIEASDDFIGLTGSPTQVKKTFVPDHDIETEFLKGTPDEQAGALAKKLTIMGI</sequence>
<dbReference type="PIRSF" id="PIRSF000090">
    <property type="entry name" value="Beta-ETF"/>
    <property type="match status" value="1"/>
</dbReference>
<dbReference type="Pfam" id="PF01012">
    <property type="entry name" value="ETF"/>
    <property type="match status" value="1"/>
</dbReference>